<dbReference type="RefSeq" id="WP_228139268.1">
    <property type="nucleotide sequence ID" value="NZ_CP015220.1"/>
</dbReference>
<dbReference type="Proteomes" id="UP000076038">
    <property type="component" value="Chromosome"/>
</dbReference>
<keyword evidence="2" id="KW-1185">Reference proteome</keyword>
<dbReference type="AlphaFoldDB" id="A0A143QGL2"/>
<dbReference type="EMBL" id="CP015220">
    <property type="protein sequence ID" value="AMY21612.1"/>
    <property type="molecule type" value="Genomic_DNA"/>
</dbReference>
<reference evidence="1 2" key="1">
    <citation type="journal article" date="2016" name="Genome Announc.">
        <title>Complete Genome and Plasmid Sequences for Rhodococcus fascians D188 and Draft Sequences for Rhodococcus Isolates PBTS 1 and PBTS 2.</title>
        <authorList>
            <person name="Stamler R.A."/>
            <person name="Vereecke D."/>
            <person name="Zhang Y."/>
            <person name="Schilkey F."/>
            <person name="Devitt N."/>
            <person name="Randall J.J."/>
        </authorList>
    </citation>
    <scope>NUCLEOTIDE SEQUENCE [LARGE SCALE GENOMIC DNA]</scope>
    <source>
        <strain evidence="1 2">PBTS2</strain>
    </source>
</reference>
<evidence type="ECO:0000313" key="2">
    <source>
        <dbReference type="Proteomes" id="UP000076038"/>
    </source>
</evidence>
<reference evidence="2" key="2">
    <citation type="submission" date="2016-04" db="EMBL/GenBank/DDBJ databases">
        <title>Complete Genome and Plasmid Sequences for Rhodococcus fascians D188 and Draft Sequences for Rhodococcus spp. Isolates PBTS 1 and PBTS 2.</title>
        <authorList>
            <person name="Stamer R."/>
            <person name="Vereecke D."/>
            <person name="Zhang Y."/>
            <person name="Schilkey F."/>
            <person name="Devitt N."/>
            <person name="Randall J."/>
        </authorList>
    </citation>
    <scope>NUCLEOTIDE SEQUENCE [LARGE SCALE GENOMIC DNA]</scope>
    <source>
        <strain evidence="2">PBTS2</strain>
    </source>
</reference>
<protein>
    <submittedName>
        <fullName evidence="1">Uncharacterized protein</fullName>
    </submittedName>
</protein>
<proteinExistence type="predicted"/>
<evidence type="ECO:0000313" key="1">
    <source>
        <dbReference type="EMBL" id="AMY21612.1"/>
    </source>
</evidence>
<dbReference type="SUPFAM" id="SSF52402">
    <property type="entry name" value="Adenine nucleotide alpha hydrolases-like"/>
    <property type="match status" value="1"/>
</dbReference>
<sequence length="335" mass="36866">MTTESNYSLDHSVTPWLPPLLAAGMRHRWDVDFDAPVDSVALRNASKAQSVLRSWYPRRFHKISIAAEPVHSVSEATGVGCFFSGGVDSFYSAITQSERITHLIFVHGFDIHIDDEELASKALAGAREAAADLGKPLIEIKTTVRSALGDPLQLEWGGVFHGPALGHVGLALSEHLSTVIIPSSYSYRQLHPWGSHPDLDPLWSSGAVAFEHHELEQDRYGKIRRIGGNETAMNHLRVCWENPNGSFNCGRCGKCTRTKVGLALAGAESATLPGSIDKDAVRRMKLMVWDRRQLRDGLAAMQTSGTLDAGLRKALRKAIRRSYFHSAALPLRSRI</sequence>
<name>A0A143QGL2_RHOFA</name>
<accession>A0A143QGL2</accession>
<organism evidence="1 2">
    <name type="scientific">Rhodococcoides fascians</name>
    <name type="common">Rhodococcus fascians</name>
    <dbReference type="NCBI Taxonomy" id="1828"/>
    <lineage>
        <taxon>Bacteria</taxon>
        <taxon>Bacillati</taxon>
        <taxon>Actinomycetota</taxon>
        <taxon>Actinomycetes</taxon>
        <taxon>Mycobacteriales</taxon>
        <taxon>Nocardiaceae</taxon>
        <taxon>Rhodococcoides</taxon>
    </lineage>
</organism>
<dbReference type="KEGG" id="rhs:A3Q41_00288"/>
<dbReference type="PATRIC" id="fig|1653479.3.peg.286"/>
<gene>
    <name evidence="1" type="ORF">A3Q41_00288</name>
</gene>